<protein>
    <submittedName>
        <fullName evidence="1">Uncharacterized protein</fullName>
    </submittedName>
</protein>
<accession>A0A552WUI0</accession>
<sequence>MNATLTEQVLARVTHAGHDWAIPAPAVNTVDDGVWERVEEVAWTTYAAWCDTNGDEELEWEPRADRTGWTAAWMINDDVFDELLIPVVPDNAPAKQHVTPVSLVAAVLTGLDEANQRRVRQVEYQARVNEV</sequence>
<dbReference type="Proteomes" id="UP000318693">
    <property type="component" value="Unassembled WGS sequence"/>
</dbReference>
<dbReference type="EMBL" id="VJXR01000010">
    <property type="protein sequence ID" value="TRW46407.1"/>
    <property type="molecule type" value="Genomic_DNA"/>
</dbReference>
<evidence type="ECO:0000313" key="1">
    <source>
        <dbReference type="EMBL" id="TRW46407.1"/>
    </source>
</evidence>
<name>A0A552WUI0_9MICO</name>
<reference evidence="1 2" key="1">
    <citation type="submission" date="2019-07" db="EMBL/GenBank/DDBJ databases">
        <title>Georgenia wutianyii sp. nov. and Georgenia *** sp. nov. isolated from plateau pika (Ochotona curzoniae) in the Qinghai-Tibet plateau of China.</title>
        <authorList>
            <person name="Tian Z."/>
        </authorList>
    </citation>
    <scope>NUCLEOTIDE SEQUENCE [LARGE SCALE GENOMIC DNA]</scope>
    <source>
        <strain evidence="1 2">Z446</strain>
    </source>
</reference>
<proteinExistence type="predicted"/>
<gene>
    <name evidence="1" type="ORF">FJ693_05630</name>
</gene>
<keyword evidence="2" id="KW-1185">Reference proteome</keyword>
<dbReference type="AlphaFoldDB" id="A0A552WUI0"/>
<organism evidence="1 2">
    <name type="scientific">Georgenia yuyongxinii</name>
    <dbReference type="NCBI Taxonomy" id="2589797"/>
    <lineage>
        <taxon>Bacteria</taxon>
        <taxon>Bacillati</taxon>
        <taxon>Actinomycetota</taxon>
        <taxon>Actinomycetes</taxon>
        <taxon>Micrococcales</taxon>
        <taxon>Bogoriellaceae</taxon>
        <taxon>Georgenia</taxon>
    </lineage>
</organism>
<dbReference type="RefSeq" id="WP_143417551.1">
    <property type="nucleotide sequence ID" value="NZ_VJXR01000010.1"/>
</dbReference>
<evidence type="ECO:0000313" key="2">
    <source>
        <dbReference type="Proteomes" id="UP000318693"/>
    </source>
</evidence>
<comment type="caution">
    <text evidence="1">The sequence shown here is derived from an EMBL/GenBank/DDBJ whole genome shotgun (WGS) entry which is preliminary data.</text>
</comment>